<protein>
    <submittedName>
        <fullName evidence="3">Transposase</fullName>
    </submittedName>
</protein>
<reference evidence="1 2" key="2">
    <citation type="submission" date="2018-11" db="EMBL/GenBank/DDBJ databases">
        <authorList>
            <consortium name="Pathogen Informatics"/>
        </authorList>
    </citation>
    <scope>NUCLEOTIDE SEQUENCE [LARGE SCALE GENOMIC DNA]</scope>
</reference>
<evidence type="ECO:0000313" key="1">
    <source>
        <dbReference type="EMBL" id="VDM43910.1"/>
    </source>
</evidence>
<dbReference type="EMBL" id="UYWY01021337">
    <property type="protein sequence ID" value="VDM43910.1"/>
    <property type="molecule type" value="Genomic_DNA"/>
</dbReference>
<dbReference type="Proteomes" id="UP000050794">
    <property type="component" value="Unassembled WGS sequence"/>
</dbReference>
<keyword evidence="2" id="KW-1185">Reference proteome</keyword>
<proteinExistence type="predicted"/>
<sequence length="67" mass="7682">MVVETTKGSLPWRRVKGDSLWTEPALRYDGTHMWGRKGFLPVAIMTRISRQIRQTTKPKGKLGKRDG</sequence>
<organism evidence="2 3">
    <name type="scientific">Toxocara canis</name>
    <name type="common">Canine roundworm</name>
    <dbReference type="NCBI Taxonomy" id="6265"/>
    <lineage>
        <taxon>Eukaryota</taxon>
        <taxon>Metazoa</taxon>
        <taxon>Ecdysozoa</taxon>
        <taxon>Nematoda</taxon>
        <taxon>Chromadorea</taxon>
        <taxon>Rhabditida</taxon>
        <taxon>Spirurina</taxon>
        <taxon>Ascaridomorpha</taxon>
        <taxon>Ascaridoidea</taxon>
        <taxon>Toxocaridae</taxon>
        <taxon>Toxocara</taxon>
    </lineage>
</organism>
<evidence type="ECO:0000313" key="3">
    <source>
        <dbReference type="WBParaSite" id="TCNE_0001258901-mRNA-1"/>
    </source>
</evidence>
<name>A0A183UVR9_TOXCA</name>
<dbReference type="AlphaFoldDB" id="A0A183UVR9"/>
<accession>A0A183UVR9</accession>
<dbReference type="WBParaSite" id="TCNE_0001258901-mRNA-1">
    <property type="protein sequence ID" value="TCNE_0001258901-mRNA-1"/>
    <property type="gene ID" value="TCNE_0001258901"/>
</dbReference>
<gene>
    <name evidence="1" type="ORF">TCNE_LOCUS12589</name>
</gene>
<reference evidence="3" key="1">
    <citation type="submission" date="2016-06" db="UniProtKB">
        <authorList>
            <consortium name="WormBaseParasite"/>
        </authorList>
    </citation>
    <scope>IDENTIFICATION</scope>
</reference>
<evidence type="ECO:0000313" key="2">
    <source>
        <dbReference type="Proteomes" id="UP000050794"/>
    </source>
</evidence>